<dbReference type="PANTHER" id="PTHR30055">
    <property type="entry name" value="HTH-TYPE TRANSCRIPTIONAL REGULATOR RUTR"/>
    <property type="match status" value="1"/>
</dbReference>
<evidence type="ECO:0000256" key="3">
    <source>
        <dbReference type="ARBA" id="ARBA00023163"/>
    </source>
</evidence>
<proteinExistence type="predicted"/>
<dbReference type="Gene3D" id="1.10.357.10">
    <property type="entry name" value="Tetracycline Repressor, domain 2"/>
    <property type="match status" value="1"/>
</dbReference>
<sequence length="189" mass="21357">MDDNARELESDMGARIRSVALELFTKQGYEKTSLRQIAERLGVSKAAVYYHYRTKVSILDDLLRPLADGEEEIIDAAHYVSVEKPEGRYQIIVRFIDLLLEHRELATYVMTDIVGASNSRMVPRLQRYDRQLIEMLSPEGVPRAEQVRALSAFGAVMAVLTLAEVPSEELRPLVLQTARDALRVPDVVS</sequence>
<dbReference type="InterPro" id="IPR050109">
    <property type="entry name" value="HTH-type_TetR-like_transc_reg"/>
</dbReference>
<keyword evidence="7" id="KW-1185">Reference proteome</keyword>
<keyword evidence="1" id="KW-0805">Transcription regulation</keyword>
<accession>A0A329QLG4</accession>
<dbReference type="InterPro" id="IPR001647">
    <property type="entry name" value="HTH_TetR"/>
</dbReference>
<evidence type="ECO:0000256" key="4">
    <source>
        <dbReference type="PROSITE-ProRule" id="PRU00335"/>
    </source>
</evidence>
<dbReference type="RefSeq" id="WP_112258863.1">
    <property type="nucleotide sequence ID" value="NZ_QMIG01000014.1"/>
</dbReference>
<evidence type="ECO:0000313" key="6">
    <source>
        <dbReference type="EMBL" id="RAW13093.1"/>
    </source>
</evidence>
<dbReference type="AlphaFoldDB" id="A0A329QLG4"/>
<dbReference type="OrthoDB" id="3186364at2"/>
<feature type="domain" description="HTH tetR-type" evidence="5">
    <location>
        <begin position="10"/>
        <end position="70"/>
    </location>
</feature>
<evidence type="ECO:0000259" key="5">
    <source>
        <dbReference type="PROSITE" id="PS50977"/>
    </source>
</evidence>
<gene>
    <name evidence="6" type="ORF">DPM12_13540</name>
</gene>
<evidence type="ECO:0000313" key="7">
    <source>
        <dbReference type="Proteomes" id="UP000250462"/>
    </source>
</evidence>
<dbReference type="EMBL" id="QMIG01000014">
    <property type="protein sequence ID" value="RAW13093.1"/>
    <property type="molecule type" value="Genomic_DNA"/>
</dbReference>
<name>A0A329QLG4_9ACTN</name>
<dbReference type="PROSITE" id="PS50977">
    <property type="entry name" value="HTH_TETR_2"/>
    <property type="match status" value="1"/>
</dbReference>
<keyword evidence="3" id="KW-0804">Transcription</keyword>
<organism evidence="6 7">
    <name type="scientific">Phytoactinopolyspora halophila</name>
    <dbReference type="NCBI Taxonomy" id="1981511"/>
    <lineage>
        <taxon>Bacteria</taxon>
        <taxon>Bacillati</taxon>
        <taxon>Actinomycetota</taxon>
        <taxon>Actinomycetes</taxon>
        <taxon>Jiangellales</taxon>
        <taxon>Jiangellaceae</taxon>
        <taxon>Phytoactinopolyspora</taxon>
    </lineage>
</organism>
<protein>
    <recommendedName>
        <fullName evidence="5">HTH tetR-type domain-containing protein</fullName>
    </recommendedName>
</protein>
<dbReference type="PANTHER" id="PTHR30055:SF234">
    <property type="entry name" value="HTH-TYPE TRANSCRIPTIONAL REGULATOR BETI"/>
    <property type="match status" value="1"/>
</dbReference>
<dbReference type="Pfam" id="PF00440">
    <property type="entry name" value="TetR_N"/>
    <property type="match status" value="1"/>
</dbReference>
<dbReference type="PRINTS" id="PR00455">
    <property type="entry name" value="HTHTETR"/>
</dbReference>
<dbReference type="InterPro" id="IPR009057">
    <property type="entry name" value="Homeodomain-like_sf"/>
</dbReference>
<feature type="DNA-binding region" description="H-T-H motif" evidence="4">
    <location>
        <begin position="33"/>
        <end position="52"/>
    </location>
</feature>
<dbReference type="Proteomes" id="UP000250462">
    <property type="component" value="Unassembled WGS sequence"/>
</dbReference>
<reference evidence="6 7" key="1">
    <citation type="submission" date="2018-06" db="EMBL/GenBank/DDBJ databases">
        <title>Phytoactinopolyspora halophila sp. nov., a novel halophilic actinomycete isolated from a saline soil in China.</title>
        <authorList>
            <person name="Tang S.-K."/>
        </authorList>
    </citation>
    <scope>NUCLEOTIDE SEQUENCE [LARGE SCALE GENOMIC DNA]</scope>
    <source>
        <strain evidence="6 7">YIM 96934</strain>
    </source>
</reference>
<comment type="caution">
    <text evidence="6">The sequence shown here is derived from an EMBL/GenBank/DDBJ whole genome shotgun (WGS) entry which is preliminary data.</text>
</comment>
<evidence type="ECO:0000256" key="1">
    <source>
        <dbReference type="ARBA" id="ARBA00023015"/>
    </source>
</evidence>
<dbReference type="GO" id="GO:0000976">
    <property type="term" value="F:transcription cis-regulatory region binding"/>
    <property type="evidence" value="ECO:0007669"/>
    <property type="project" value="TreeGrafter"/>
</dbReference>
<dbReference type="GO" id="GO:0003700">
    <property type="term" value="F:DNA-binding transcription factor activity"/>
    <property type="evidence" value="ECO:0007669"/>
    <property type="project" value="TreeGrafter"/>
</dbReference>
<dbReference type="SUPFAM" id="SSF46689">
    <property type="entry name" value="Homeodomain-like"/>
    <property type="match status" value="1"/>
</dbReference>
<keyword evidence="2 4" id="KW-0238">DNA-binding</keyword>
<evidence type="ECO:0000256" key="2">
    <source>
        <dbReference type="ARBA" id="ARBA00023125"/>
    </source>
</evidence>